<dbReference type="GeneID" id="24561766"/>
<reference evidence="2" key="1">
    <citation type="journal article" date="2014" name="Nucleic Acids Res.">
        <title>The evolutionary dynamics of variant antigen genes in Babesia reveal a history of genomic innovation underlying host-parasite interaction.</title>
        <authorList>
            <person name="Jackson A.P."/>
            <person name="Otto T.D."/>
            <person name="Darby A."/>
            <person name="Ramaprasad A."/>
            <person name="Xia D."/>
            <person name="Echaide I.E."/>
            <person name="Farber M."/>
            <person name="Gahlot S."/>
            <person name="Gamble J."/>
            <person name="Gupta D."/>
            <person name="Gupta Y."/>
            <person name="Jackson L."/>
            <person name="Malandrin L."/>
            <person name="Malas T.B."/>
            <person name="Moussa E."/>
            <person name="Nair M."/>
            <person name="Reid AJ."/>
            <person name="Sanders M."/>
            <person name="Sharma J."/>
            <person name="Tracey A."/>
            <person name="Quail M.A."/>
            <person name="Weir W."/>
            <person name="Wastling J.M."/>
            <person name="Hall N."/>
            <person name="Willadsen P."/>
            <person name="Lingelbach K."/>
            <person name="Shiels B."/>
            <person name="Tait A."/>
            <person name="Berriman M."/>
            <person name="Allred D.R."/>
            <person name="Pain A."/>
        </authorList>
    </citation>
    <scope>NUCLEOTIDE SEQUENCE</scope>
    <source>
        <strain evidence="2">Bond</strain>
    </source>
</reference>
<evidence type="ECO:0000256" key="1">
    <source>
        <dbReference type="SAM" id="Phobius"/>
    </source>
</evidence>
<protein>
    <submittedName>
        <fullName evidence="2">Uncharacterized protein</fullName>
    </submittedName>
</protein>
<proteinExistence type="predicted"/>
<evidence type="ECO:0000313" key="2">
    <source>
        <dbReference type="EMBL" id="CDR71541.1"/>
    </source>
</evidence>
<keyword evidence="1" id="KW-1133">Transmembrane helix</keyword>
<name>A0A061BJ89_BABBI</name>
<dbReference type="EMBL" id="LK054993">
    <property type="protein sequence ID" value="CDR71541.1"/>
    <property type="molecule type" value="Genomic_DNA"/>
</dbReference>
<feature type="transmembrane region" description="Helical" evidence="1">
    <location>
        <begin position="855"/>
        <end position="876"/>
    </location>
</feature>
<dbReference type="RefSeq" id="XP_012770487.1">
    <property type="nucleotide sequence ID" value="XM_012915033.1"/>
</dbReference>
<organism evidence="2">
    <name type="scientific">Babesia bigemina</name>
    <dbReference type="NCBI Taxonomy" id="5866"/>
    <lineage>
        <taxon>Eukaryota</taxon>
        <taxon>Sar</taxon>
        <taxon>Alveolata</taxon>
        <taxon>Apicomplexa</taxon>
        <taxon>Aconoidasida</taxon>
        <taxon>Piroplasmida</taxon>
        <taxon>Babesiidae</taxon>
        <taxon>Babesia</taxon>
    </lineage>
</organism>
<keyword evidence="1" id="KW-0812">Transmembrane</keyword>
<accession>A0A061BJ89</accession>
<sequence>MRQIGGDNNGNMELLKSQKDDSTASKLSYVFRVFYGSLQLYLKKEIKRVHDEENKKKNPTPPDRESMYINKVETIFTALQDLLNHITKEKRYDYQVPQKLDELESAVSQLIPDGFENTNTPVLDGIVKGLGKFIEELRKVYISRYDSEKFEGDVVLGKYEISTSGNKQIFESTDYGRKCSKVFLTSLEILTHDIGQLTAKCGTKGTCVTKLINLEVTNNLMNPLGVFLRGCGFVVSKLRDSHEGELRNEARFTGAQIQSTLLNSAIKEAGKIETLRTWKEEKNRKVTASASQQGTVNIILLDVIHFLFGKLESYWRVCHYYIPSHPKTPSNVYQMLQWLDGLWLNPALTSVYKSIKDLFKKPEKAEDINNPAKYKLEAYPSEITYAGLAALLKSVCFYSHDTLIVILGLGDADGRYAVEFRSNPDGLSYPSNAGACFDMFTDILNRVYHQLRFLYRQCQNGTGRSGWEDCYYGKGVGGSAWNCNTMQCAKQIRGQTCPQMVNQRADQIGNQNDNQTCDRHPSCGLKSPLQSFLEDGLQGFLPHSFTKPGCKLECAVPNHFGKPCLTPMGFSDITITASHSPKGKRIKDLLERFCGRPNAPLASLCASLTCVLQRAPQTLGDMFGFFQGYLSSWSGGGIKHKHDAFNEAVKKAYFDVQYDNLTVTSIQQSSNHTNGKHLTGDLFSLIECKTDSDVPVHPCGAYLQAICDDTRVKYSKEHADRYLSWVVYITETFYDLLKKLYDECSSKCGDDKPKCRTGKCPDGCDTQRLPMSEIAKHHASCSSILKCPSTHPTLYKYGFTFGSPFSLSGEKSETTKRTCHDFCKVLKIVVKENNALHKLAHEIIPQFLWDIRQKFFWTTVALWLLSFLYLLHIMVIRLDLLHIKSHLHSPSSHRIAAQSLLAAARVNKLNRVFYLQP</sequence>
<gene>
    <name evidence="2" type="ORF">BBBOND_0001940</name>
</gene>
<dbReference type="KEGG" id="bbig:BBBOND_0001930"/>
<reference evidence="2" key="2">
    <citation type="submission" date="2014-06" db="EMBL/GenBank/DDBJ databases">
        <authorList>
            <person name="Aslett M."/>
            <person name="De Silva Nishadi"/>
        </authorList>
    </citation>
    <scope>NUCLEOTIDE SEQUENCE</scope>
    <source>
        <strain evidence="2">Bond</strain>
    </source>
</reference>
<dbReference type="OrthoDB" id="366823at2759"/>
<dbReference type="VEuPathDB" id="PiroplasmaDB:BBBOND_0001940"/>
<dbReference type="AlphaFoldDB" id="A0A061BJ89"/>
<keyword evidence="1" id="KW-0472">Membrane</keyword>